<evidence type="ECO:0000259" key="7">
    <source>
        <dbReference type="Pfam" id="PF02706"/>
    </source>
</evidence>
<evidence type="ECO:0008006" key="11">
    <source>
        <dbReference type="Google" id="ProtNLM"/>
    </source>
</evidence>
<dbReference type="Pfam" id="PF13807">
    <property type="entry name" value="GNVR"/>
    <property type="match status" value="1"/>
</dbReference>
<comment type="subcellular location">
    <subcellularLocation>
        <location evidence="1">Cell membrane</location>
        <topology evidence="1">Multi-pass membrane protein</topology>
    </subcellularLocation>
</comment>
<keyword evidence="10" id="KW-1185">Reference proteome</keyword>
<evidence type="ECO:0000313" key="10">
    <source>
        <dbReference type="Proteomes" id="UP000838748"/>
    </source>
</evidence>
<organism evidence="9 10">
    <name type="scientific">Vibrio marisflavi CECT 7928</name>
    <dbReference type="NCBI Taxonomy" id="634439"/>
    <lineage>
        <taxon>Bacteria</taxon>
        <taxon>Pseudomonadati</taxon>
        <taxon>Pseudomonadota</taxon>
        <taxon>Gammaproteobacteria</taxon>
        <taxon>Vibrionales</taxon>
        <taxon>Vibrionaceae</taxon>
        <taxon>Vibrio</taxon>
    </lineage>
</organism>
<evidence type="ECO:0000256" key="5">
    <source>
        <dbReference type="ARBA" id="ARBA00023136"/>
    </source>
</evidence>
<dbReference type="Proteomes" id="UP000838748">
    <property type="component" value="Unassembled WGS sequence"/>
</dbReference>
<accession>A0ABM9A560</accession>
<dbReference type="PANTHER" id="PTHR32309:SF13">
    <property type="entry name" value="FERRIC ENTEROBACTIN TRANSPORT PROTEIN FEPE"/>
    <property type="match status" value="1"/>
</dbReference>
<proteinExistence type="predicted"/>
<evidence type="ECO:0000256" key="1">
    <source>
        <dbReference type="ARBA" id="ARBA00004651"/>
    </source>
</evidence>
<dbReference type="PANTHER" id="PTHR32309">
    <property type="entry name" value="TYROSINE-PROTEIN KINASE"/>
    <property type="match status" value="1"/>
</dbReference>
<keyword evidence="4 6" id="KW-1133">Transmembrane helix</keyword>
<keyword evidence="2" id="KW-1003">Cell membrane</keyword>
<feature type="domain" description="Tyrosine-protein kinase G-rich" evidence="8">
    <location>
        <begin position="252"/>
        <end position="315"/>
    </location>
</feature>
<comment type="caution">
    <text evidence="9">The sequence shown here is derived from an EMBL/GenBank/DDBJ whole genome shotgun (WGS) entry which is preliminary data.</text>
</comment>
<protein>
    <recommendedName>
        <fullName evidence="11">LPS O-antigen length regulator</fullName>
    </recommendedName>
</protein>
<evidence type="ECO:0000313" key="9">
    <source>
        <dbReference type="EMBL" id="CAH0540009.1"/>
    </source>
</evidence>
<gene>
    <name evidence="9" type="ORF">VMF7928_02569</name>
</gene>
<dbReference type="Pfam" id="PF02706">
    <property type="entry name" value="Wzz"/>
    <property type="match status" value="1"/>
</dbReference>
<dbReference type="InterPro" id="IPR050445">
    <property type="entry name" value="Bact_polysacc_biosynth/exp"/>
</dbReference>
<keyword evidence="3 6" id="KW-0812">Transmembrane</keyword>
<name>A0ABM9A560_9VIBR</name>
<feature type="transmembrane region" description="Helical" evidence="6">
    <location>
        <begin position="42"/>
        <end position="61"/>
    </location>
</feature>
<dbReference type="RefSeq" id="WP_237362043.1">
    <property type="nucleotide sequence ID" value="NZ_CAKLDM010000002.1"/>
</dbReference>
<feature type="domain" description="Polysaccharide chain length determinant N-terminal" evidence="7">
    <location>
        <begin position="26"/>
        <end position="125"/>
    </location>
</feature>
<keyword evidence="5 6" id="KW-0472">Membrane</keyword>
<feature type="transmembrane region" description="Helical" evidence="6">
    <location>
        <begin position="293"/>
        <end position="313"/>
    </location>
</feature>
<evidence type="ECO:0000256" key="2">
    <source>
        <dbReference type="ARBA" id="ARBA00022475"/>
    </source>
</evidence>
<evidence type="ECO:0000259" key="8">
    <source>
        <dbReference type="Pfam" id="PF13807"/>
    </source>
</evidence>
<dbReference type="EMBL" id="CAKLDM010000002">
    <property type="protein sequence ID" value="CAH0540009.1"/>
    <property type="molecule type" value="Genomic_DNA"/>
</dbReference>
<evidence type="ECO:0000256" key="3">
    <source>
        <dbReference type="ARBA" id="ARBA00022692"/>
    </source>
</evidence>
<reference evidence="9" key="1">
    <citation type="submission" date="2021-11" db="EMBL/GenBank/DDBJ databases">
        <authorList>
            <person name="Rodrigo-Torres L."/>
            <person name="Arahal R. D."/>
            <person name="Lucena T."/>
        </authorList>
    </citation>
    <scope>NUCLEOTIDE SEQUENCE</scope>
    <source>
        <strain evidence="9">CECT 7928</strain>
    </source>
</reference>
<evidence type="ECO:0000256" key="6">
    <source>
        <dbReference type="SAM" id="Phobius"/>
    </source>
</evidence>
<dbReference type="InterPro" id="IPR003856">
    <property type="entry name" value="LPS_length_determ_N"/>
</dbReference>
<evidence type="ECO:0000256" key="4">
    <source>
        <dbReference type="ARBA" id="ARBA00022989"/>
    </source>
</evidence>
<dbReference type="InterPro" id="IPR032807">
    <property type="entry name" value="GNVR"/>
</dbReference>
<sequence>MNQVDNKVKQSHDINTYTQDNSGNDMIDLLSLFSALWEKKKLITAVTFLFTLAGIIFSLFLPNIYQSTVLLAPTQDRTEISAMANQFGGLASLAGIKLGQQGDNTTDIAIASLKSREFINEFISQHHLLPELMALKKWNEKNNQLVFNSDIYDSKTNTWHGKQFYNESNKPTASDAYKAFSKILSIKTDKETGFISLSINLKSPYLAEKWATWLVEDINHWMKVRKIDSTKRNIKYLEEQLSKTSVTDMVTTFNKLIEQQTKQLMLAEAQNEYAFQTIDRADVPQEKVKPHRLLIVIASMFLGLILSCSFVWIRRVI</sequence>